<dbReference type="PANTHER" id="PTHR10502:SF109">
    <property type="entry name" value="ANNEXIN"/>
    <property type="match status" value="1"/>
</dbReference>
<dbReference type="EMBL" id="CM000880">
    <property type="protein sequence ID" value="KQK14848.2"/>
    <property type="molecule type" value="Genomic_DNA"/>
</dbReference>
<dbReference type="Gene3D" id="1.10.220.10">
    <property type="entry name" value="Annexin"/>
    <property type="match status" value="4"/>
</dbReference>
<dbReference type="InterPro" id="IPR001464">
    <property type="entry name" value="Annexin"/>
</dbReference>
<dbReference type="GO" id="GO:0005509">
    <property type="term" value="F:calcium ion binding"/>
    <property type="evidence" value="ECO:0007669"/>
    <property type="project" value="InterPro"/>
</dbReference>
<accession>A0A0Q3GV30</accession>
<dbReference type="InterPro" id="IPR009118">
    <property type="entry name" value="AnnexinD_plant"/>
</dbReference>
<feature type="binding site" evidence="6">
    <location>
        <position position="347"/>
    </location>
    <ligand>
        <name>Ca(2+)</name>
        <dbReference type="ChEBI" id="CHEBI:29108"/>
        <label>1</label>
    </ligand>
</feature>
<gene>
    <name evidence="9" type="primary">LOC100826084</name>
    <name evidence="8" type="ORF">BRADI_1g18990v3</name>
</gene>
<dbReference type="Proteomes" id="UP000008810">
    <property type="component" value="Chromosome 1"/>
</dbReference>
<dbReference type="PROSITE" id="PS51897">
    <property type="entry name" value="ANNEXIN_2"/>
    <property type="match status" value="4"/>
</dbReference>
<proteinExistence type="predicted"/>
<dbReference type="GO" id="GO:0005886">
    <property type="term" value="C:plasma membrane"/>
    <property type="evidence" value="ECO:0000318"/>
    <property type="project" value="GO_Central"/>
</dbReference>
<dbReference type="SUPFAM" id="SSF47874">
    <property type="entry name" value="Annexin"/>
    <property type="match status" value="1"/>
</dbReference>
<dbReference type="PROSITE" id="PS51257">
    <property type="entry name" value="PROKAR_LIPOPROTEIN"/>
    <property type="match status" value="1"/>
</dbReference>
<reference evidence="8 9" key="1">
    <citation type="journal article" date="2010" name="Nature">
        <title>Genome sequencing and analysis of the model grass Brachypodium distachyon.</title>
        <authorList>
            <consortium name="International Brachypodium Initiative"/>
        </authorList>
    </citation>
    <scope>NUCLEOTIDE SEQUENCE [LARGE SCALE GENOMIC DNA]</scope>
    <source>
        <strain evidence="8">Bd21</strain>
        <strain evidence="9">cv. Bd21</strain>
    </source>
</reference>
<keyword evidence="7" id="KW-0472">Membrane</keyword>
<dbReference type="PRINTS" id="PR00196">
    <property type="entry name" value="ANNEXIN"/>
</dbReference>
<keyword evidence="3 6" id="KW-0106">Calcium</keyword>
<evidence type="ECO:0000256" key="6">
    <source>
        <dbReference type="PIRSR" id="PIRSR609118-1"/>
    </source>
</evidence>
<name>A0A0Q3GV30_BRADI</name>
<dbReference type="AlphaFoldDB" id="A0A0Q3GV30"/>
<protein>
    <recommendedName>
        <fullName evidence="11">Annexin</fullName>
    </recommendedName>
</protein>
<evidence type="ECO:0000256" key="1">
    <source>
        <dbReference type="ARBA" id="ARBA00022723"/>
    </source>
</evidence>
<keyword evidence="5" id="KW-0111">Calcium/phospholipid-binding</keyword>
<evidence type="ECO:0000313" key="8">
    <source>
        <dbReference type="EMBL" id="KQK14848.2"/>
    </source>
</evidence>
<feature type="binding site" evidence="6">
    <location>
        <position position="307"/>
    </location>
    <ligand>
        <name>Ca(2+)</name>
        <dbReference type="ChEBI" id="CHEBI:29108"/>
        <label>1</label>
    </ligand>
</feature>
<dbReference type="FunFam" id="1.10.220.10:FF:000001">
    <property type="entry name" value="Annexin"/>
    <property type="match status" value="1"/>
</dbReference>
<dbReference type="Pfam" id="PF00191">
    <property type="entry name" value="Annexin"/>
    <property type="match status" value="3"/>
</dbReference>
<dbReference type="RefSeq" id="XP_010229579.2">
    <property type="nucleotide sequence ID" value="XM_010231277.3"/>
</dbReference>
<dbReference type="GO" id="GO:0005737">
    <property type="term" value="C:cytoplasm"/>
    <property type="evidence" value="ECO:0000318"/>
    <property type="project" value="GO_Central"/>
</dbReference>
<keyword evidence="7" id="KW-0812">Transmembrane</keyword>
<evidence type="ECO:0000313" key="9">
    <source>
        <dbReference type="EnsemblPlants" id="KQK14848"/>
    </source>
</evidence>
<dbReference type="InterPro" id="IPR037104">
    <property type="entry name" value="Annexin_sf"/>
</dbReference>
<keyword evidence="1 6" id="KW-0479">Metal-binding</keyword>
<evidence type="ECO:0000256" key="3">
    <source>
        <dbReference type="ARBA" id="ARBA00022837"/>
    </source>
</evidence>
<dbReference type="STRING" id="15368.A0A0Q3GV30"/>
<dbReference type="EnsemblPlants" id="KQK14848">
    <property type="protein sequence ID" value="KQK14848"/>
    <property type="gene ID" value="BRADI_1g18990v3"/>
</dbReference>
<dbReference type="GO" id="GO:0001786">
    <property type="term" value="F:phosphatidylserine binding"/>
    <property type="evidence" value="ECO:0000318"/>
    <property type="project" value="GO_Central"/>
</dbReference>
<dbReference type="GO" id="GO:0009408">
    <property type="term" value="P:response to heat"/>
    <property type="evidence" value="ECO:0000318"/>
    <property type="project" value="GO_Central"/>
</dbReference>
<evidence type="ECO:0008006" key="11">
    <source>
        <dbReference type="Google" id="ProtNLM"/>
    </source>
</evidence>
<dbReference type="SMART" id="SM00335">
    <property type="entry name" value="ANX"/>
    <property type="match status" value="4"/>
</dbReference>
<dbReference type="GO" id="GO:0005544">
    <property type="term" value="F:calcium-dependent phospholipid binding"/>
    <property type="evidence" value="ECO:0000318"/>
    <property type="project" value="GO_Central"/>
</dbReference>
<feature type="binding site" evidence="6">
    <location>
        <position position="348"/>
    </location>
    <ligand>
        <name>Ca(2+)</name>
        <dbReference type="ChEBI" id="CHEBI:29108"/>
        <label>1</label>
    </ligand>
</feature>
<dbReference type="PRINTS" id="PR01814">
    <property type="entry name" value="ANNEXINPLANT"/>
</dbReference>
<evidence type="ECO:0000256" key="7">
    <source>
        <dbReference type="SAM" id="Phobius"/>
    </source>
</evidence>
<dbReference type="GO" id="GO:0009414">
    <property type="term" value="P:response to water deprivation"/>
    <property type="evidence" value="ECO:0000318"/>
    <property type="project" value="GO_Central"/>
</dbReference>
<keyword evidence="7" id="KW-1133">Transmembrane helix</keyword>
<feature type="transmembrane region" description="Helical" evidence="7">
    <location>
        <begin position="21"/>
        <end position="40"/>
    </location>
</feature>
<evidence type="ECO:0000313" key="10">
    <source>
        <dbReference type="Proteomes" id="UP000008810"/>
    </source>
</evidence>
<sequence>MVHCHRYIIHIQLLVRPQSPTYIIFILVASGCTIMSTIAVPSPVPSPAEDAEGIWKALQGWRADKEALVRILTRRTAAQRTAIRRAYSFLYREPLLNCFRHRLSRHCLLASVDFWKAMILWTMDPAERDANLLHGAIRLRGDGGENDHVFVLVEISCASAPDHLVAVRRAYASLFGCSLEEDLASSVSFQEPLKKLLVGLVTSYRYDGDQVDEATAAAEAALLCEAVRRKKQPHGEDVVRVISTRSKAQLAATFGLYRAHHGTELVEDIESRCSSQFAGALKSAVWCLTSPEKHFAEVIRNAVEGLGTYEDVLTRAVVSRAEVDMASVRAEYRARFGVTVASDIADDTSFGYRDVLLALVGIEEGEEVATGLACL</sequence>
<reference evidence="9" key="3">
    <citation type="submission" date="2018-08" db="UniProtKB">
        <authorList>
            <consortium name="EnsemblPlants"/>
        </authorList>
    </citation>
    <scope>IDENTIFICATION</scope>
    <source>
        <strain evidence="9">cv. Bd21</strain>
    </source>
</reference>
<dbReference type="OrthoDB" id="37886at2759"/>
<keyword evidence="4" id="KW-0041">Annexin</keyword>
<dbReference type="InterPro" id="IPR018502">
    <property type="entry name" value="Annexin_repeat"/>
</dbReference>
<evidence type="ECO:0000256" key="2">
    <source>
        <dbReference type="ARBA" id="ARBA00022737"/>
    </source>
</evidence>
<dbReference type="GO" id="GO:0009409">
    <property type="term" value="P:response to cold"/>
    <property type="evidence" value="ECO:0000318"/>
    <property type="project" value="GO_Central"/>
</dbReference>
<evidence type="ECO:0000256" key="4">
    <source>
        <dbReference type="ARBA" id="ARBA00023216"/>
    </source>
</evidence>
<dbReference type="GO" id="GO:0009651">
    <property type="term" value="P:response to salt stress"/>
    <property type="evidence" value="ECO:0000318"/>
    <property type="project" value="GO_Central"/>
</dbReference>
<dbReference type="PANTHER" id="PTHR10502">
    <property type="entry name" value="ANNEXIN"/>
    <property type="match status" value="1"/>
</dbReference>
<dbReference type="GeneID" id="100826084"/>
<organism evidence="8">
    <name type="scientific">Brachypodium distachyon</name>
    <name type="common">Purple false brome</name>
    <name type="synonym">Trachynia distachya</name>
    <dbReference type="NCBI Taxonomy" id="15368"/>
    <lineage>
        <taxon>Eukaryota</taxon>
        <taxon>Viridiplantae</taxon>
        <taxon>Streptophyta</taxon>
        <taxon>Embryophyta</taxon>
        <taxon>Tracheophyta</taxon>
        <taxon>Spermatophyta</taxon>
        <taxon>Magnoliopsida</taxon>
        <taxon>Liliopsida</taxon>
        <taxon>Poales</taxon>
        <taxon>Poaceae</taxon>
        <taxon>BOP clade</taxon>
        <taxon>Pooideae</taxon>
        <taxon>Stipodae</taxon>
        <taxon>Brachypodieae</taxon>
        <taxon>Brachypodium</taxon>
    </lineage>
</organism>
<reference evidence="8" key="2">
    <citation type="submission" date="2017-06" db="EMBL/GenBank/DDBJ databases">
        <title>WGS assembly of Brachypodium distachyon.</title>
        <authorList>
            <consortium name="The International Brachypodium Initiative"/>
            <person name="Lucas S."/>
            <person name="Harmon-Smith M."/>
            <person name="Lail K."/>
            <person name="Tice H."/>
            <person name="Grimwood J."/>
            <person name="Bruce D."/>
            <person name="Barry K."/>
            <person name="Shu S."/>
            <person name="Lindquist E."/>
            <person name="Wang M."/>
            <person name="Pitluck S."/>
            <person name="Vogel J.P."/>
            <person name="Garvin D.F."/>
            <person name="Mockler T.C."/>
            <person name="Schmutz J."/>
            <person name="Rokhsar D."/>
            <person name="Bevan M.W."/>
        </authorList>
    </citation>
    <scope>NUCLEOTIDE SEQUENCE</scope>
    <source>
        <strain evidence="8">Bd21</strain>
    </source>
</reference>
<evidence type="ECO:0000256" key="5">
    <source>
        <dbReference type="ARBA" id="ARBA00023302"/>
    </source>
</evidence>
<dbReference type="Gramene" id="KQK14848">
    <property type="protein sequence ID" value="KQK14848"/>
    <property type="gene ID" value="BRADI_1g18990v3"/>
</dbReference>
<feature type="binding site" evidence="6">
    <location>
        <position position="60"/>
    </location>
    <ligand>
        <name>Ca(2+)</name>
        <dbReference type="ChEBI" id="CHEBI:29108"/>
        <label>1</label>
    </ligand>
</feature>
<keyword evidence="2" id="KW-0677">Repeat</keyword>
<keyword evidence="10" id="KW-1185">Reference proteome</keyword>
<feature type="binding site" evidence="6">
    <location>
        <position position="345"/>
    </location>
    <ligand>
        <name>Ca(2+)</name>
        <dbReference type="ChEBI" id="CHEBI:29108"/>
        <label>1</label>
    </ligand>
</feature>